<dbReference type="SFLD" id="SFLDG01017">
    <property type="entry name" value="Polyprenyl_Transferase_Like"/>
    <property type="match status" value="1"/>
</dbReference>
<keyword evidence="3 7" id="KW-0808">Transferase</keyword>
<dbReference type="SUPFAM" id="SSF48576">
    <property type="entry name" value="Terpenoid synthases"/>
    <property type="match status" value="1"/>
</dbReference>
<evidence type="ECO:0000256" key="3">
    <source>
        <dbReference type="ARBA" id="ARBA00022679"/>
    </source>
</evidence>
<dbReference type="GO" id="GO:0005737">
    <property type="term" value="C:cytoplasm"/>
    <property type="evidence" value="ECO:0007669"/>
    <property type="project" value="UniProtKB-ARBA"/>
</dbReference>
<evidence type="ECO:0000256" key="5">
    <source>
        <dbReference type="ARBA" id="ARBA00022842"/>
    </source>
</evidence>
<dbReference type="PANTHER" id="PTHR43281">
    <property type="entry name" value="FARNESYL DIPHOSPHATE SYNTHASE"/>
    <property type="match status" value="1"/>
</dbReference>
<evidence type="ECO:0000313" key="8">
    <source>
        <dbReference type="EMBL" id="AWL12452.1"/>
    </source>
</evidence>
<protein>
    <submittedName>
        <fullName evidence="8">Dimethylallyltranstransferase</fullName>
        <ecNumber evidence="8">2.5.1.1</ecNumber>
        <ecNumber evidence="8">2.5.1.10</ecNumber>
    </submittedName>
</protein>
<dbReference type="InterPro" id="IPR008949">
    <property type="entry name" value="Isoprenoid_synthase_dom_sf"/>
</dbReference>
<dbReference type="FunFam" id="1.10.600.10:FF:000001">
    <property type="entry name" value="Geranylgeranyl diphosphate synthase"/>
    <property type="match status" value="1"/>
</dbReference>
<dbReference type="PROSITE" id="PS00444">
    <property type="entry name" value="POLYPRENYL_SYNTHASE_2"/>
    <property type="match status" value="1"/>
</dbReference>
<dbReference type="NCBIfam" id="NF007877">
    <property type="entry name" value="PRK10581.1"/>
    <property type="match status" value="1"/>
</dbReference>
<dbReference type="GO" id="GO:0008654">
    <property type="term" value="P:phospholipid biosynthetic process"/>
    <property type="evidence" value="ECO:0007669"/>
    <property type="project" value="UniProtKB-ARBA"/>
</dbReference>
<dbReference type="EC" id="2.5.1.1" evidence="8"/>
<dbReference type="OrthoDB" id="9805316at2"/>
<dbReference type="GO" id="GO:0046872">
    <property type="term" value="F:metal ion binding"/>
    <property type="evidence" value="ECO:0007669"/>
    <property type="project" value="UniProtKB-KW"/>
</dbReference>
<dbReference type="InterPro" id="IPR033749">
    <property type="entry name" value="Polyprenyl_synt_CS"/>
</dbReference>
<dbReference type="EMBL" id="CP029347">
    <property type="protein sequence ID" value="AWL12452.1"/>
    <property type="molecule type" value="Genomic_DNA"/>
</dbReference>
<reference evidence="8 9" key="1">
    <citation type="submission" date="2018-05" db="EMBL/GenBank/DDBJ databases">
        <title>Salinimonas sp. HMF8227 Genome sequencing and assembly.</title>
        <authorList>
            <person name="Kang H."/>
            <person name="Kang J."/>
            <person name="Cha I."/>
            <person name="Kim H."/>
            <person name="Joh K."/>
        </authorList>
    </citation>
    <scope>NUCLEOTIDE SEQUENCE [LARGE SCALE GENOMIC DNA]</scope>
    <source>
        <strain evidence="8 9">HMF8227</strain>
    </source>
</reference>
<dbReference type="InterPro" id="IPR053378">
    <property type="entry name" value="Prenyl_diphosphate_synthase"/>
</dbReference>
<dbReference type="RefSeq" id="WP_109340023.1">
    <property type="nucleotide sequence ID" value="NZ_CP029347.1"/>
</dbReference>
<comment type="cofactor">
    <cofactor evidence="1">
        <name>Mg(2+)</name>
        <dbReference type="ChEBI" id="CHEBI:18420"/>
    </cofactor>
</comment>
<evidence type="ECO:0000256" key="2">
    <source>
        <dbReference type="ARBA" id="ARBA00006706"/>
    </source>
</evidence>
<gene>
    <name evidence="8" type="primary">ispA</name>
    <name evidence="8" type="ORF">HMF8227_01982</name>
</gene>
<dbReference type="EC" id="2.5.1.10" evidence="8"/>
<dbReference type="PANTHER" id="PTHR43281:SF1">
    <property type="entry name" value="FARNESYL DIPHOSPHATE SYNTHASE"/>
    <property type="match status" value="1"/>
</dbReference>
<evidence type="ECO:0000256" key="4">
    <source>
        <dbReference type="ARBA" id="ARBA00022723"/>
    </source>
</evidence>
<comment type="similarity">
    <text evidence="2 7">Belongs to the FPP/GGPP synthase family.</text>
</comment>
<dbReference type="AlphaFoldDB" id="A0A2S2E4K7"/>
<dbReference type="GO" id="GO:0004161">
    <property type="term" value="F:dimethylallyltranstransferase activity"/>
    <property type="evidence" value="ECO:0007669"/>
    <property type="project" value="UniProtKB-EC"/>
</dbReference>
<dbReference type="InterPro" id="IPR000092">
    <property type="entry name" value="Polyprenyl_synt"/>
</dbReference>
<dbReference type="Gene3D" id="1.10.600.10">
    <property type="entry name" value="Farnesyl Diphosphate Synthase"/>
    <property type="match status" value="1"/>
</dbReference>
<dbReference type="GO" id="GO:0004337">
    <property type="term" value="F:(2E,6E)-farnesyl diphosphate synthase activity"/>
    <property type="evidence" value="ECO:0007669"/>
    <property type="project" value="UniProtKB-EC"/>
</dbReference>
<evidence type="ECO:0000256" key="6">
    <source>
        <dbReference type="ARBA" id="ARBA00023229"/>
    </source>
</evidence>
<dbReference type="Pfam" id="PF00348">
    <property type="entry name" value="polyprenyl_synt"/>
    <property type="match status" value="1"/>
</dbReference>
<dbReference type="Proteomes" id="UP000245728">
    <property type="component" value="Chromosome"/>
</dbReference>
<keyword evidence="5" id="KW-0460">Magnesium</keyword>
<name>A0A2S2E4K7_9ALTE</name>
<dbReference type="CDD" id="cd00685">
    <property type="entry name" value="Trans_IPPS_HT"/>
    <property type="match status" value="1"/>
</dbReference>
<keyword evidence="4" id="KW-0479">Metal-binding</keyword>
<evidence type="ECO:0000313" key="9">
    <source>
        <dbReference type="Proteomes" id="UP000245728"/>
    </source>
</evidence>
<evidence type="ECO:0000256" key="1">
    <source>
        <dbReference type="ARBA" id="ARBA00001946"/>
    </source>
</evidence>
<evidence type="ECO:0000256" key="7">
    <source>
        <dbReference type="RuleBase" id="RU004466"/>
    </source>
</evidence>
<dbReference type="GO" id="GO:0016114">
    <property type="term" value="P:terpenoid biosynthetic process"/>
    <property type="evidence" value="ECO:0007669"/>
    <property type="project" value="UniProtKB-ARBA"/>
</dbReference>
<dbReference type="KEGG" id="salh:HMF8227_01982"/>
<proteinExistence type="inferred from homology"/>
<keyword evidence="9" id="KW-1185">Reference proteome</keyword>
<organism evidence="8 9">
    <name type="scientific">Saliniradius amylolyticus</name>
    <dbReference type="NCBI Taxonomy" id="2183582"/>
    <lineage>
        <taxon>Bacteria</taxon>
        <taxon>Pseudomonadati</taxon>
        <taxon>Pseudomonadota</taxon>
        <taxon>Gammaproteobacteria</taxon>
        <taxon>Alteromonadales</taxon>
        <taxon>Alteromonadaceae</taxon>
        <taxon>Saliniradius</taxon>
    </lineage>
</organism>
<keyword evidence="6" id="KW-0414">Isoprene biosynthesis</keyword>
<accession>A0A2S2E4K7</accession>
<dbReference type="PROSITE" id="PS00723">
    <property type="entry name" value="POLYPRENYL_SYNTHASE_1"/>
    <property type="match status" value="1"/>
</dbReference>
<sequence length="297" mass="32161">MAVSWQIALADYQQRINGLLTERLDALPDTAPRLKQAMQHALLLGGKRVRPALVYATGDMLGLTQADLDPPAMALECIHAYSLIHDDLPAMDDDDLRRGQPTCHVRFDEATAILAGDALQTLAFELLCHEPLSVSVESARLPLLQTLTGAAGYQGMCGGQAQDLAATNTPVTLEQLEQLHLAKTGALIRAALIMPAQLAELPEQQQASLNEFGRNIGLAFQVQDDILDITADTQILGKPQGSDDQGNKSTYPSLLGLQGAKNLCQQLHQQAVQALGALPYNTELLQSFSDFIINRDY</sequence>
<dbReference type="NCBIfam" id="NF045485">
    <property type="entry name" value="FPPsyn"/>
    <property type="match status" value="1"/>
</dbReference>
<dbReference type="SFLD" id="SFLDS00005">
    <property type="entry name" value="Isoprenoid_Synthase_Type_I"/>
    <property type="match status" value="1"/>
</dbReference>